<keyword evidence="1" id="KW-0472">Membrane</keyword>
<name>A0ABS1EIR9_9CLOT</name>
<evidence type="ECO:0000313" key="2">
    <source>
        <dbReference type="EMBL" id="MBK1809253.1"/>
    </source>
</evidence>
<evidence type="ECO:0000256" key="1">
    <source>
        <dbReference type="SAM" id="Phobius"/>
    </source>
</evidence>
<keyword evidence="1" id="KW-0812">Transmembrane</keyword>
<feature type="transmembrane region" description="Helical" evidence="1">
    <location>
        <begin position="81"/>
        <end position="98"/>
    </location>
</feature>
<dbReference type="Proteomes" id="UP000596739">
    <property type="component" value="Unassembled WGS sequence"/>
</dbReference>
<feature type="transmembrane region" description="Helical" evidence="1">
    <location>
        <begin position="47"/>
        <end position="69"/>
    </location>
</feature>
<accession>A0ABS1EIR9</accession>
<keyword evidence="1" id="KW-1133">Transmembrane helix</keyword>
<protein>
    <submittedName>
        <fullName evidence="2">Uncharacterized protein</fullName>
    </submittedName>
</protein>
<evidence type="ECO:0000313" key="3">
    <source>
        <dbReference type="Proteomes" id="UP000596739"/>
    </source>
</evidence>
<sequence>MEDFKSKSKTLGIGTLSLIFSIIAIMCSFTYIGDGTRPVGAVVLNSMNIYGATSIVSVILFLISLFIGIKYTQNIGAKSGKILSTFFIVLIIVLTILSL</sequence>
<gene>
    <name evidence="2" type="ORF">JHL18_01150</name>
</gene>
<reference evidence="3" key="1">
    <citation type="submission" date="2021-01" db="EMBL/GenBank/DDBJ databases">
        <title>Genome public.</title>
        <authorList>
            <person name="Liu C."/>
            <person name="Sun Q."/>
        </authorList>
    </citation>
    <scope>NUCLEOTIDE SEQUENCE [LARGE SCALE GENOMIC DNA]</scope>
    <source>
        <strain evidence="3">YIM B02505</strain>
    </source>
</reference>
<feature type="transmembrane region" description="Helical" evidence="1">
    <location>
        <begin position="12"/>
        <end position="32"/>
    </location>
</feature>
<comment type="caution">
    <text evidence="2">The sequence shown here is derived from an EMBL/GenBank/DDBJ whole genome shotgun (WGS) entry which is preliminary data.</text>
</comment>
<dbReference type="RefSeq" id="WP_200265802.1">
    <property type="nucleotide sequence ID" value="NZ_JAENHN010000006.1"/>
</dbReference>
<keyword evidence="3" id="KW-1185">Reference proteome</keyword>
<organism evidence="2 3">
    <name type="scientific">Clostridium yunnanense</name>
    <dbReference type="NCBI Taxonomy" id="2800325"/>
    <lineage>
        <taxon>Bacteria</taxon>
        <taxon>Bacillati</taxon>
        <taxon>Bacillota</taxon>
        <taxon>Clostridia</taxon>
        <taxon>Eubacteriales</taxon>
        <taxon>Clostridiaceae</taxon>
        <taxon>Clostridium</taxon>
    </lineage>
</organism>
<proteinExistence type="predicted"/>
<dbReference type="EMBL" id="JAENHN010000006">
    <property type="protein sequence ID" value="MBK1809253.1"/>
    <property type="molecule type" value="Genomic_DNA"/>
</dbReference>